<organism evidence="2">
    <name type="scientific">Leifsonia sp. NPDC080035</name>
    <dbReference type="NCBI Taxonomy" id="3143936"/>
    <lineage>
        <taxon>Bacteria</taxon>
        <taxon>Bacillati</taxon>
        <taxon>Actinomycetota</taxon>
        <taxon>Actinomycetes</taxon>
        <taxon>Micrococcales</taxon>
        <taxon>Microbacteriaceae</taxon>
        <taxon>Leifsonia</taxon>
    </lineage>
</organism>
<proteinExistence type="predicted"/>
<dbReference type="InterPro" id="IPR002734">
    <property type="entry name" value="RibDG_C"/>
</dbReference>
<accession>A0AAU7GIW2</accession>
<dbReference type="Gene3D" id="3.40.430.10">
    <property type="entry name" value="Dihydrofolate Reductase, subunit A"/>
    <property type="match status" value="1"/>
</dbReference>
<dbReference type="GO" id="GO:0009231">
    <property type="term" value="P:riboflavin biosynthetic process"/>
    <property type="evidence" value="ECO:0007669"/>
    <property type="project" value="InterPro"/>
</dbReference>
<dbReference type="EMBL" id="CP157390">
    <property type="protein sequence ID" value="XBM49998.1"/>
    <property type="molecule type" value="Genomic_DNA"/>
</dbReference>
<reference evidence="2" key="1">
    <citation type="submission" date="2024-05" db="EMBL/GenBank/DDBJ databases">
        <title>The Natural Products Discovery Center: Release of the First 8490 Sequenced Strains for Exploring Actinobacteria Biosynthetic Diversity.</title>
        <authorList>
            <person name="Kalkreuter E."/>
            <person name="Kautsar S.A."/>
            <person name="Yang D."/>
            <person name="Bader C.D."/>
            <person name="Teijaro C.N."/>
            <person name="Fluegel L."/>
            <person name="Davis C.M."/>
            <person name="Simpson J.R."/>
            <person name="Lauterbach L."/>
            <person name="Steele A.D."/>
            <person name="Gui C."/>
            <person name="Meng S."/>
            <person name="Li G."/>
            <person name="Viehrig K."/>
            <person name="Ye F."/>
            <person name="Su P."/>
            <person name="Kiefer A.F."/>
            <person name="Nichols A."/>
            <person name="Cepeda A.J."/>
            <person name="Yan W."/>
            <person name="Fan B."/>
            <person name="Jiang Y."/>
            <person name="Adhikari A."/>
            <person name="Zheng C.-J."/>
            <person name="Schuster L."/>
            <person name="Cowan T.M."/>
            <person name="Smanski M.J."/>
            <person name="Chevrette M.G."/>
            <person name="de Carvalho L.P.S."/>
            <person name="Shen B."/>
        </authorList>
    </citation>
    <scope>NUCLEOTIDE SEQUENCE</scope>
    <source>
        <strain evidence="2">NPDC080035</strain>
    </source>
</reference>
<dbReference type="Pfam" id="PF01872">
    <property type="entry name" value="RibD_C"/>
    <property type="match status" value="1"/>
</dbReference>
<dbReference type="InterPro" id="IPR024072">
    <property type="entry name" value="DHFR-like_dom_sf"/>
</dbReference>
<evidence type="ECO:0000313" key="2">
    <source>
        <dbReference type="EMBL" id="XBM49998.1"/>
    </source>
</evidence>
<sequence length="191" mass="21139">MGTLTVAMFMTLDGFTETTDRQLISPDWSDEMQQYWSGANAHDGQLLLYGRTAFEFNAAYWPTADTEENGEEYRAFARTMNRLPKVVFSETLEQPGWNAVVERGPLDEAVARVKERHSGEIVAVGGISLVAALVRTRLVDHYRLLLMPRLAGAGRSIFDGGLPAAELELTACRPLDTGAILLDYDAARRAD</sequence>
<dbReference type="RefSeq" id="WP_348789908.1">
    <property type="nucleotide sequence ID" value="NZ_CP157390.1"/>
</dbReference>
<dbReference type="AlphaFoldDB" id="A0AAU7GIW2"/>
<dbReference type="GO" id="GO:0008703">
    <property type="term" value="F:5-amino-6-(5-phosphoribosylamino)uracil reductase activity"/>
    <property type="evidence" value="ECO:0007669"/>
    <property type="project" value="InterPro"/>
</dbReference>
<feature type="domain" description="Bacterial bifunctional deaminase-reductase C-terminal" evidence="1">
    <location>
        <begin position="3"/>
        <end position="180"/>
    </location>
</feature>
<gene>
    <name evidence="2" type="ORF">AAME72_09035</name>
</gene>
<name>A0AAU7GIW2_9MICO</name>
<dbReference type="SUPFAM" id="SSF53597">
    <property type="entry name" value="Dihydrofolate reductase-like"/>
    <property type="match status" value="1"/>
</dbReference>
<protein>
    <submittedName>
        <fullName evidence="2">Dihydrofolate reductase family protein</fullName>
    </submittedName>
</protein>
<evidence type="ECO:0000259" key="1">
    <source>
        <dbReference type="Pfam" id="PF01872"/>
    </source>
</evidence>